<evidence type="ECO:0008006" key="4">
    <source>
        <dbReference type="Google" id="ProtNLM"/>
    </source>
</evidence>
<dbReference type="AlphaFoldDB" id="A0A099SY40"/>
<dbReference type="EMBL" id="JRHO01000014">
    <property type="protein sequence ID" value="KGK97850.1"/>
    <property type="molecule type" value="Genomic_DNA"/>
</dbReference>
<dbReference type="RefSeq" id="WP_048194963.1">
    <property type="nucleotide sequence ID" value="NZ_CAAGSM010000001.1"/>
</dbReference>
<reference evidence="2 3" key="1">
    <citation type="submission" date="2014-09" db="EMBL/GenBank/DDBJ databases">
        <title>Draft genome sequence of an obligately methylotrophic methanogen, Methanococcoides methylutens, isolated from marine sediment.</title>
        <authorList>
            <person name="Guan Y."/>
            <person name="Ngugi D.K."/>
            <person name="Blom J."/>
            <person name="Ali S."/>
            <person name="Ferry J.G."/>
            <person name="Stingl U."/>
        </authorList>
    </citation>
    <scope>NUCLEOTIDE SEQUENCE [LARGE SCALE GENOMIC DNA]</scope>
    <source>
        <strain evidence="2 3">DSM 2657</strain>
    </source>
</reference>
<protein>
    <recommendedName>
        <fullName evidence="4">Polyhydroxyalkanoate synthesis regulator phasin</fullName>
    </recommendedName>
</protein>
<organism evidence="2 3">
    <name type="scientific">Methanococcoides methylutens</name>
    <dbReference type="NCBI Taxonomy" id="2226"/>
    <lineage>
        <taxon>Archaea</taxon>
        <taxon>Methanobacteriati</taxon>
        <taxon>Methanobacteriota</taxon>
        <taxon>Stenosarchaea group</taxon>
        <taxon>Methanomicrobia</taxon>
        <taxon>Methanosarcinales</taxon>
        <taxon>Methanosarcinaceae</taxon>
        <taxon>Methanococcoides</taxon>
    </lineage>
</organism>
<evidence type="ECO:0000313" key="3">
    <source>
        <dbReference type="Proteomes" id="UP000029859"/>
    </source>
</evidence>
<feature type="coiled-coil region" evidence="1">
    <location>
        <begin position="69"/>
        <end position="103"/>
    </location>
</feature>
<comment type="caution">
    <text evidence="2">The sequence shown here is derived from an EMBL/GenBank/DDBJ whole genome shotgun (WGS) entry which is preliminary data.</text>
</comment>
<name>A0A099SY40_METMT</name>
<dbReference type="OrthoDB" id="142485at2157"/>
<proteinExistence type="predicted"/>
<dbReference type="Proteomes" id="UP000029859">
    <property type="component" value="Unassembled WGS sequence"/>
</dbReference>
<accession>A0A099SY40</accession>
<evidence type="ECO:0000256" key="1">
    <source>
        <dbReference type="SAM" id="Coils"/>
    </source>
</evidence>
<keyword evidence="1" id="KW-0175">Coiled coil</keyword>
<sequence>MDKMKKMGLLGATALIGAGLAALSEEKIKELVKDKIEEGTMSKEEGKMLVEDLVSETKKQKLNLEKNIIEKLHCTIKMADQELESLSDKIDEMKIQELEAELDKMKSMRKAKN</sequence>
<evidence type="ECO:0000313" key="2">
    <source>
        <dbReference type="EMBL" id="KGK97850.1"/>
    </source>
</evidence>
<gene>
    <name evidence="2" type="ORF">LI82_08775</name>
</gene>
<keyword evidence="3" id="KW-1185">Reference proteome</keyword>